<dbReference type="InterPro" id="IPR000408">
    <property type="entry name" value="Reg_chr_condens"/>
</dbReference>
<gene>
    <name evidence="4" type="ORF">NKR23_g3000</name>
</gene>
<evidence type="ECO:0000256" key="2">
    <source>
        <dbReference type="PROSITE-ProRule" id="PRU00235"/>
    </source>
</evidence>
<dbReference type="SUPFAM" id="SSF50985">
    <property type="entry name" value="RCC1/BLIP-II"/>
    <property type="match status" value="1"/>
</dbReference>
<sequence length="370" mass="38469">MNVVFAIGSNGSGQLGIGHKQDVSVPKQVLFAEPPSSPVTRVAAGGNHTLVLTQAGELFWSGDPSTGACGVVSPDVRQSSASEPQFQRVLLSKAGSATKDGPVRLVAATWEASVVVQADEQGRCTRVSSMGAGLKGELGQGPLVVRTPAASAVAGSFPPVGTEVVDLAACMAHVVAVLDNGEVYGWGNGRKGQLGTPEAVVDEPRKIENVPFIVRRAVCGKEFTCLFGNPEVGEMLVLGSDKWGVKSSAPTTMAGWKEVGASWGSVFVLKADGSLISWGRNDHGQLQPPKLPALRQIAVGSEHVVALTQDEEVLAWGWGEHGNCGPQVQDGDVKGRWNIIAAAKYIPKGSKFAAVGAGCATTWISIDMPS</sequence>
<evidence type="ECO:0000256" key="1">
    <source>
        <dbReference type="ARBA" id="ARBA00022737"/>
    </source>
</evidence>
<dbReference type="EMBL" id="JANBVO010000005">
    <property type="protein sequence ID" value="KAJ9151849.1"/>
    <property type="molecule type" value="Genomic_DNA"/>
</dbReference>
<evidence type="ECO:0000259" key="3">
    <source>
        <dbReference type="Pfam" id="PF25390"/>
    </source>
</evidence>
<keyword evidence="1" id="KW-0677">Repeat</keyword>
<feature type="repeat" description="RCC1" evidence="2">
    <location>
        <begin position="273"/>
        <end position="310"/>
    </location>
</feature>
<proteinExistence type="predicted"/>
<dbReference type="PRINTS" id="PR00633">
    <property type="entry name" value="RCCNDNSATION"/>
</dbReference>
<evidence type="ECO:0000313" key="5">
    <source>
        <dbReference type="Proteomes" id="UP001174694"/>
    </source>
</evidence>
<dbReference type="Pfam" id="PF25390">
    <property type="entry name" value="WD40_RLD"/>
    <property type="match status" value="1"/>
</dbReference>
<reference evidence="4" key="1">
    <citation type="submission" date="2022-07" db="EMBL/GenBank/DDBJ databases">
        <title>Fungi with potential for degradation of polypropylene.</title>
        <authorList>
            <person name="Gostincar C."/>
        </authorList>
    </citation>
    <scope>NUCLEOTIDE SEQUENCE</scope>
    <source>
        <strain evidence="4">EXF-13308</strain>
    </source>
</reference>
<evidence type="ECO:0000313" key="4">
    <source>
        <dbReference type="EMBL" id="KAJ9151849.1"/>
    </source>
</evidence>
<dbReference type="InterPro" id="IPR009091">
    <property type="entry name" value="RCC1/BLIP-II"/>
</dbReference>
<name>A0AA38VHZ5_9PEZI</name>
<comment type="caution">
    <text evidence="4">The sequence shown here is derived from an EMBL/GenBank/DDBJ whole genome shotgun (WGS) entry which is preliminary data.</text>
</comment>
<feature type="repeat" description="RCC1" evidence="2">
    <location>
        <begin position="181"/>
        <end position="230"/>
    </location>
</feature>
<dbReference type="PANTHER" id="PTHR22870">
    <property type="entry name" value="REGULATOR OF CHROMOSOME CONDENSATION"/>
    <property type="match status" value="1"/>
</dbReference>
<dbReference type="Gene3D" id="2.130.10.30">
    <property type="entry name" value="Regulator of chromosome condensation 1/beta-lactamase-inhibitor protein II"/>
    <property type="match status" value="2"/>
</dbReference>
<dbReference type="PROSITE" id="PS50012">
    <property type="entry name" value="RCC1_3"/>
    <property type="match status" value="3"/>
</dbReference>
<keyword evidence="5" id="KW-1185">Reference proteome</keyword>
<organism evidence="4 5">
    <name type="scientific">Pleurostoma richardsiae</name>
    <dbReference type="NCBI Taxonomy" id="41990"/>
    <lineage>
        <taxon>Eukaryota</taxon>
        <taxon>Fungi</taxon>
        <taxon>Dikarya</taxon>
        <taxon>Ascomycota</taxon>
        <taxon>Pezizomycotina</taxon>
        <taxon>Sordariomycetes</taxon>
        <taxon>Sordariomycetidae</taxon>
        <taxon>Calosphaeriales</taxon>
        <taxon>Pleurostomataceae</taxon>
        <taxon>Pleurostoma</taxon>
    </lineage>
</organism>
<dbReference type="PANTHER" id="PTHR22870:SF466">
    <property type="entry name" value="ANKYRIN REPEAT-CONTAINING PROTEIN"/>
    <property type="match status" value="1"/>
</dbReference>
<feature type="domain" description="RCC1-like" evidence="3">
    <location>
        <begin position="4"/>
        <end position="360"/>
    </location>
</feature>
<dbReference type="InterPro" id="IPR058923">
    <property type="entry name" value="RCC1-like_dom"/>
</dbReference>
<dbReference type="PROSITE" id="PS00626">
    <property type="entry name" value="RCC1_2"/>
    <property type="match status" value="1"/>
</dbReference>
<accession>A0AA38VHZ5</accession>
<dbReference type="InterPro" id="IPR051210">
    <property type="entry name" value="Ub_ligase/GEF_domain"/>
</dbReference>
<dbReference type="Proteomes" id="UP001174694">
    <property type="component" value="Unassembled WGS sequence"/>
</dbReference>
<feature type="repeat" description="RCC1" evidence="2">
    <location>
        <begin position="2"/>
        <end position="55"/>
    </location>
</feature>
<protein>
    <submittedName>
        <fullName evidence="4">RCC1 repeat-containing protein C10F6.04</fullName>
    </submittedName>
</protein>
<dbReference type="AlphaFoldDB" id="A0AA38VHZ5"/>